<accession>A0A9D4WK08</accession>
<gene>
    <name evidence="1" type="ORF">KIW84_050010</name>
</gene>
<dbReference type="EMBL" id="JAMSHJ010000005">
    <property type="protein sequence ID" value="KAI5402220.1"/>
    <property type="molecule type" value="Genomic_DNA"/>
</dbReference>
<sequence length="114" mass="13309">MEVAKELIEKAFNSNSSKYKYVFAIIDKRWECQLHHPLHVVGYYLNLEYFYNKPEIENCLKLVKSHEVKDMISVQLAEYKGVRGLFGIGVAIRQRSILAPGKMEVHFFTIIGRM</sequence>
<protein>
    <submittedName>
        <fullName evidence="1">Uncharacterized protein</fullName>
    </submittedName>
</protein>
<organism evidence="1 2">
    <name type="scientific">Pisum sativum</name>
    <name type="common">Garden pea</name>
    <name type="synonym">Lathyrus oleraceus</name>
    <dbReference type="NCBI Taxonomy" id="3888"/>
    <lineage>
        <taxon>Eukaryota</taxon>
        <taxon>Viridiplantae</taxon>
        <taxon>Streptophyta</taxon>
        <taxon>Embryophyta</taxon>
        <taxon>Tracheophyta</taxon>
        <taxon>Spermatophyta</taxon>
        <taxon>Magnoliopsida</taxon>
        <taxon>eudicotyledons</taxon>
        <taxon>Gunneridae</taxon>
        <taxon>Pentapetalae</taxon>
        <taxon>rosids</taxon>
        <taxon>fabids</taxon>
        <taxon>Fabales</taxon>
        <taxon>Fabaceae</taxon>
        <taxon>Papilionoideae</taxon>
        <taxon>50 kb inversion clade</taxon>
        <taxon>NPAAA clade</taxon>
        <taxon>Hologalegina</taxon>
        <taxon>IRL clade</taxon>
        <taxon>Fabeae</taxon>
        <taxon>Lathyrus</taxon>
    </lineage>
</organism>
<dbReference type="Proteomes" id="UP001058974">
    <property type="component" value="Chromosome 5"/>
</dbReference>
<evidence type="ECO:0000313" key="1">
    <source>
        <dbReference type="EMBL" id="KAI5402220.1"/>
    </source>
</evidence>
<comment type="caution">
    <text evidence="1">The sequence shown here is derived from an EMBL/GenBank/DDBJ whole genome shotgun (WGS) entry which is preliminary data.</text>
</comment>
<dbReference type="Gramene" id="Psat05G0001000-T1">
    <property type="protein sequence ID" value="KAI5402220.1"/>
    <property type="gene ID" value="KIW84_050010"/>
</dbReference>
<name>A0A9D4WK08_PEA</name>
<reference evidence="1 2" key="1">
    <citation type="journal article" date="2022" name="Nat. Genet.">
        <title>Improved pea reference genome and pan-genome highlight genomic features and evolutionary characteristics.</title>
        <authorList>
            <person name="Yang T."/>
            <person name="Liu R."/>
            <person name="Luo Y."/>
            <person name="Hu S."/>
            <person name="Wang D."/>
            <person name="Wang C."/>
            <person name="Pandey M.K."/>
            <person name="Ge S."/>
            <person name="Xu Q."/>
            <person name="Li N."/>
            <person name="Li G."/>
            <person name="Huang Y."/>
            <person name="Saxena R.K."/>
            <person name="Ji Y."/>
            <person name="Li M."/>
            <person name="Yan X."/>
            <person name="He Y."/>
            <person name="Liu Y."/>
            <person name="Wang X."/>
            <person name="Xiang C."/>
            <person name="Varshney R.K."/>
            <person name="Ding H."/>
            <person name="Gao S."/>
            <person name="Zong X."/>
        </authorList>
    </citation>
    <scope>NUCLEOTIDE SEQUENCE [LARGE SCALE GENOMIC DNA]</scope>
    <source>
        <strain evidence="1 2">cv. Zhongwan 6</strain>
    </source>
</reference>
<proteinExistence type="predicted"/>
<keyword evidence="2" id="KW-1185">Reference proteome</keyword>
<dbReference type="AlphaFoldDB" id="A0A9D4WK08"/>
<evidence type="ECO:0000313" key="2">
    <source>
        <dbReference type="Proteomes" id="UP001058974"/>
    </source>
</evidence>